<gene>
    <name evidence="1" type="ORF">PAC_09603</name>
</gene>
<keyword evidence="2" id="KW-1185">Reference proteome</keyword>
<dbReference type="OrthoDB" id="3564997at2759"/>
<dbReference type="AlphaFoldDB" id="A0A1L7X3W2"/>
<reference evidence="1 2" key="1">
    <citation type="submission" date="2016-03" db="EMBL/GenBank/DDBJ databases">
        <authorList>
            <person name="Ploux O."/>
        </authorList>
    </citation>
    <scope>NUCLEOTIDE SEQUENCE [LARGE SCALE GENOMIC DNA]</scope>
    <source>
        <strain evidence="1 2">UAMH 11012</strain>
    </source>
</reference>
<name>A0A1L7X3W2_9HELO</name>
<dbReference type="EMBL" id="FJOG01000014">
    <property type="protein sequence ID" value="CZR59709.1"/>
    <property type="molecule type" value="Genomic_DNA"/>
</dbReference>
<evidence type="ECO:0000313" key="2">
    <source>
        <dbReference type="Proteomes" id="UP000184330"/>
    </source>
</evidence>
<protein>
    <submittedName>
        <fullName evidence="1">Uncharacterized protein</fullName>
    </submittedName>
</protein>
<sequence length="197" mass="21750">MCVVTTQTFTTCNCKVVRHNNCQKHIDHTYKQLDDNPCPDTVLRYVQTPATNSKHGALGCFGFSKCPRSVTTLYHFQSWDASCPIKARLAAFAEFNVDMEADCWDGLGHPNWKHGCEMGAKWEGGPHDVWMHLNGPDGKGGVRPRIKEEEDVGMSMSGGGKENDGPWVKKTKKGAVALTKVPQIKVEPADDDIDMAS</sequence>
<organism evidence="1 2">
    <name type="scientific">Phialocephala subalpina</name>
    <dbReference type="NCBI Taxonomy" id="576137"/>
    <lineage>
        <taxon>Eukaryota</taxon>
        <taxon>Fungi</taxon>
        <taxon>Dikarya</taxon>
        <taxon>Ascomycota</taxon>
        <taxon>Pezizomycotina</taxon>
        <taxon>Leotiomycetes</taxon>
        <taxon>Helotiales</taxon>
        <taxon>Mollisiaceae</taxon>
        <taxon>Phialocephala</taxon>
        <taxon>Phialocephala fortinii species complex</taxon>
    </lineage>
</organism>
<proteinExistence type="predicted"/>
<dbReference type="Proteomes" id="UP000184330">
    <property type="component" value="Unassembled WGS sequence"/>
</dbReference>
<accession>A0A1L7X3W2</accession>
<evidence type="ECO:0000313" key="1">
    <source>
        <dbReference type="EMBL" id="CZR59709.1"/>
    </source>
</evidence>